<evidence type="ECO:0000313" key="11">
    <source>
        <dbReference type="Ensembl" id="ENSSSCP00040003816.1"/>
    </source>
</evidence>
<dbReference type="CDD" id="cd00659">
    <property type="entry name" value="Topo_IB_C"/>
    <property type="match status" value="1"/>
</dbReference>
<dbReference type="SUPFAM" id="SSF56741">
    <property type="entry name" value="Eukaryotic DNA topoisomerase I, N-terminal DNA-binding fragment"/>
    <property type="match status" value="1"/>
</dbReference>
<dbReference type="EC" id="5.6.2.1" evidence="7"/>
<dbReference type="InterPro" id="IPR025834">
    <property type="entry name" value="TopoI_C_dom"/>
</dbReference>
<dbReference type="Gene3D" id="1.10.10.41">
    <property type="entry name" value="Yeast DNA topoisomerase - domain 1"/>
    <property type="match status" value="1"/>
</dbReference>
<proteinExistence type="inferred from homology"/>
<name>A0A8D1DA00_PIG</name>
<dbReference type="InterPro" id="IPR013034">
    <property type="entry name" value="DNA_topo_DNA_db_N_dom1"/>
</dbReference>
<dbReference type="InterPro" id="IPR036202">
    <property type="entry name" value="TopoI_DNA-bd_euk_N_sf"/>
</dbReference>
<dbReference type="PANTHER" id="PTHR10290">
    <property type="entry name" value="DNA TOPOISOMERASE I"/>
    <property type="match status" value="1"/>
</dbReference>
<dbReference type="PRINTS" id="PR00416">
    <property type="entry name" value="EUTPISMRASEI"/>
</dbReference>
<feature type="active site" description="O-(3'-phospho-DNA)-tyrosine intermediate" evidence="6">
    <location>
        <position position="892"/>
    </location>
</feature>
<evidence type="ECO:0000256" key="9">
    <source>
        <dbReference type="SAM" id="MobiDB-lite"/>
    </source>
</evidence>
<feature type="compositionally biased region" description="Basic and acidic residues" evidence="9">
    <location>
        <begin position="47"/>
        <end position="68"/>
    </location>
</feature>
<dbReference type="CDD" id="cd03488">
    <property type="entry name" value="Topoisomer_IB_N_htopoI_like"/>
    <property type="match status" value="1"/>
</dbReference>
<feature type="compositionally biased region" description="Basic and acidic residues" evidence="9">
    <location>
        <begin position="300"/>
        <end position="345"/>
    </location>
</feature>
<comment type="function">
    <text evidence="7">Releases the supercoiling and torsional tension of DNA introduced during the DNA replication and transcription by transiently cleaving and rejoining one strand of the DNA duplex. Introduces a single-strand break via transesterification at the specific target site 5'-[CT]CCTTp site in duplex DNA. The scissile phosphodiester is attacked by the catalytic tyrosine of the enzyme, resulting in the formation of a DNA-(3'-phosphotyrosyl)-enzyme intermediate and the expulsion of a 5'-OH DNA strand. The free DNA strand then undergoes passage around the unbroken strand thus removing DNA supercoils. Finally, in the religation step, the DNA 5'-OH attacks the covalent intermediate to expel the active-site tyrosine and restore the DNA phosphodiester backbone.</text>
</comment>
<dbReference type="InterPro" id="IPR014711">
    <property type="entry name" value="TopoI_cat_a-hlx-sub_euk"/>
</dbReference>
<feature type="region of interest" description="Disordered" evidence="9">
    <location>
        <begin position="1"/>
        <end position="373"/>
    </location>
</feature>
<keyword evidence="5 6" id="KW-0413">Isomerase</keyword>
<dbReference type="FunFam" id="3.90.15.10:FF:000005">
    <property type="entry name" value="DNA topoisomerase I"/>
    <property type="match status" value="1"/>
</dbReference>
<dbReference type="PROSITE" id="PS52038">
    <property type="entry name" value="TOPO_IB_2"/>
    <property type="match status" value="1"/>
</dbReference>
<dbReference type="SMART" id="SM00435">
    <property type="entry name" value="TOPEUc"/>
    <property type="match status" value="1"/>
</dbReference>
<comment type="catalytic activity">
    <reaction evidence="1 6 7">
        <text>ATP-independent breakage of single-stranded DNA, followed by passage and rejoining.</text>
        <dbReference type="EC" id="5.6.2.1"/>
    </reaction>
</comment>
<feature type="coiled-coil region" evidence="8">
    <location>
        <begin position="816"/>
        <end position="880"/>
    </location>
</feature>
<keyword evidence="3 6" id="KW-0799">Topoisomerase</keyword>
<evidence type="ECO:0000259" key="10">
    <source>
        <dbReference type="SMART" id="SM00435"/>
    </source>
</evidence>
<dbReference type="Pfam" id="PF02919">
    <property type="entry name" value="Topoisom_I_N"/>
    <property type="match status" value="1"/>
</dbReference>
<evidence type="ECO:0000256" key="7">
    <source>
        <dbReference type="RuleBase" id="RU365101"/>
    </source>
</evidence>
<dbReference type="InterPro" id="IPR051062">
    <property type="entry name" value="Topoisomerase_IB"/>
</dbReference>
<dbReference type="Pfam" id="PF14370">
    <property type="entry name" value="Topo_C_assoc"/>
    <property type="match status" value="1"/>
</dbReference>
<evidence type="ECO:0000256" key="2">
    <source>
        <dbReference type="ARBA" id="ARBA00006645"/>
    </source>
</evidence>
<dbReference type="InterPro" id="IPR048045">
    <property type="entry name" value="Topoisomer_I_DNA-bd"/>
</dbReference>
<dbReference type="AlphaFoldDB" id="A0A8D1DA00"/>
<dbReference type="Gene3D" id="1.10.132.10">
    <property type="match status" value="1"/>
</dbReference>
<feature type="compositionally biased region" description="Basic and acidic residues" evidence="9">
    <location>
        <begin position="205"/>
        <end position="218"/>
    </location>
</feature>
<feature type="compositionally biased region" description="Basic and acidic residues" evidence="9">
    <location>
        <begin position="11"/>
        <end position="37"/>
    </location>
</feature>
<dbReference type="FunFam" id="1.10.132.10:FF:000001">
    <property type="entry name" value="DNA topoisomerase I"/>
    <property type="match status" value="1"/>
</dbReference>
<dbReference type="GO" id="GO:0005694">
    <property type="term" value="C:chromosome"/>
    <property type="evidence" value="ECO:0007669"/>
    <property type="project" value="InterPro"/>
</dbReference>
<dbReference type="Ensembl" id="ENSSSCT00040009734.1">
    <property type="protein sequence ID" value="ENSSSCP00040003816.1"/>
    <property type="gene ID" value="ENSSSCG00040007397.1"/>
</dbReference>
<feature type="domain" description="DNA topoisomerase I eukaryotic-type" evidence="10">
    <location>
        <begin position="532"/>
        <end position="906"/>
    </location>
</feature>
<dbReference type="Gene3D" id="2.170.11.10">
    <property type="entry name" value="DNA Topoisomerase I, domain 2"/>
    <property type="match status" value="1"/>
</dbReference>
<evidence type="ECO:0000256" key="4">
    <source>
        <dbReference type="ARBA" id="ARBA00023125"/>
    </source>
</evidence>
<dbReference type="SUPFAM" id="SSF46596">
    <property type="entry name" value="Eukaryotic DNA topoisomerase I, dispensable insert domain"/>
    <property type="match status" value="1"/>
</dbReference>
<dbReference type="InterPro" id="IPR011010">
    <property type="entry name" value="DNA_brk_join_enz"/>
</dbReference>
<dbReference type="Proteomes" id="UP000694722">
    <property type="component" value="Unplaced"/>
</dbReference>
<evidence type="ECO:0000313" key="12">
    <source>
        <dbReference type="Proteomes" id="UP000694722"/>
    </source>
</evidence>
<dbReference type="InterPro" id="IPR013030">
    <property type="entry name" value="DNA_topo_DNA_db_N_dom2"/>
</dbReference>
<dbReference type="PROSITE" id="PS00176">
    <property type="entry name" value="TOPO_IB_1"/>
    <property type="match status" value="1"/>
</dbReference>
<sequence>MDTEEVMGDGHTSDLKLFSVKDKLVPTRKRENPDQMKVKNPKKRNVKGPDQKSQEGRGKGQQRLKEESTFFVSKDTRSAQSAQPLKTHNHEKPSKKKGQGSSEDGALQAVPSGQDGEKALRPGTLGEGDKEPTDASQGSDRLKGKRKQTKNGGKKCAEEKQEGREEKGAGSRCRALGPREGSGDWRGAAGRGLGLGASGEAAQAGDRDTGAEGSKEDTQVAGEAATAGKAGDTEKAGGSAGRTPLQGEGEEGRGPSAVVEAKPEGGAEFIAGGKCSSETVVSRKDKKRRKGNAAGAGAPEAKELSGGDGARGREAARPGRGAPRKDVQQRQEGRRCGPETGRGVEELVGATSGGKVRKRNREASEGPETEGEGTWKWWEEERSPRGVRWTQLEHRGPCFAPPYEPLPDGVRFYYDGKPMKLSLAAEEVATFYGKMLEHEYTTKEVFRHNFFRDWRKEMTAAERKVIKRLSKCDFTEIHRHFADRAAARRALPREEKQRLKEEAEKLQQEFGYCILDGHREKIGNFKTEPPGLFRGRGDHPKMGMLKRRVLPEDVTINCGRDSKVPEPPAGHQWKEVRSDRTVTWLASWTENVQNATKYVMLNPSSKLKGERDWEKYEVARRLKGVVDEIRSRYRADWKSREMKARQRAVALYFIDKLALRAGNEKEEGESADTVGCCSLRVEHVQLHPEADGCPYVVEFDFLGKDSIRYYNKVPVEKPVYRNLQLFLENKDPGEELFDRLTTASLNKHLQDLMDGLTAKVFRTYNASITLQGQLRALTRAEDSIAAKLLSYNRANRAVAVLCNHQRAPPKTFEKSMQALRSKIEAKKQQVAEAKAELEKARAGHASREDGSFLEKRRRRLEKLEEQLVRLGTQATDKEEGKQVALGTSKLNYLDPRISIAWCRRFGVPVEKIYNKTQREKFAWALDMAGEDFEF</sequence>
<dbReference type="Gene3D" id="3.90.15.10">
    <property type="entry name" value="Topoisomerase I, Chain A, domain 3"/>
    <property type="match status" value="1"/>
</dbReference>
<evidence type="ECO:0000256" key="8">
    <source>
        <dbReference type="SAM" id="Coils"/>
    </source>
</evidence>
<evidence type="ECO:0000256" key="3">
    <source>
        <dbReference type="ARBA" id="ARBA00023029"/>
    </source>
</evidence>
<organism evidence="11 12">
    <name type="scientific">Sus scrofa</name>
    <name type="common">Pig</name>
    <dbReference type="NCBI Taxonomy" id="9823"/>
    <lineage>
        <taxon>Eukaryota</taxon>
        <taxon>Metazoa</taxon>
        <taxon>Chordata</taxon>
        <taxon>Craniata</taxon>
        <taxon>Vertebrata</taxon>
        <taxon>Euteleostomi</taxon>
        <taxon>Mammalia</taxon>
        <taxon>Eutheria</taxon>
        <taxon>Laurasiatheria</taxon>
        <taxon>Artiodactyla</taxon>
        <taxon>Suina</taxon>
        <taxon>Suidae</taxon>
        <taxon>Sus</taxon>
    </lineage>
</organism>
<feature type="compositionally biased region" description="Basic residues" evidence="9">
    <location>
        <begin position="87"/>
        <end position="98"/>
    </location>
</feature>
<dbReference type="FunFam" id="2.170.11.10:FF:000002">
    <property type="entry name" value="DNA topoisomerase I"/>
    <property type="match status" value="1"/>
</dbReference>
<dbReference type="GO" id="GO:0003917">
    <property type="term" value="F:DNA topoisomerase type I (single strand cut, ATP-independent) activity"/>
    <property type="evidence" value="ECO:0007669"/>
    <property type="project" value="UniProtKB-UniRule"/>
</dbReference>
<evidence type="ECO:0000256" key="1">
    <source>
        <dbReference type="ARBA" id="ARBA00000213"/>
    </source>
</evidence>
<dbReference type="InterPro" id="IPR001631">
    <property type="entry name" value="TopoI"/>
</dbReference>
<dbReference type="PANTHER" id="PTHR10290:SF1">
    <property type="entry name" value="DNA TOPOISOMERASE I, MITOCHONDRIAL"/>
    <property type="match status" value="1"/>
</dbReference>
<feature type="compositionally biased region" description="Basic residues" evidence="9">
    <location>
        <begin position="143"/>
        <end position="153"/>
    </location>
</feature>
<dbReference type="InterPro" id="IPR008336">
    <property type="entry name" value="TopoI_DNA-bd_euk"/>
</dbReference>
<dbReference type="InterPro" id="IPR014727">
    <property type="entry name" value="TopoI_cat_a/b-sub_euk"/>
</dbReference>
<dbReference type="InterPro" id="IPR018521">
    <property type="entry name" value="TopoIB_AS"/>
</dbReference>
<dbReference type="GO" id="GO:0005634">
    <property type="term" value="C:nucleus"/>
    <property type="evidence" value="ECO:0007669"/>
    <property type="project" value="UniProtKB-ARBA"/>
</dbReference>
<dbReference type="InterPro" id="IPR013500">
    <property type="entry name" value="TopoI_cat_euk"/>
</dbReference>
<evidence type="ECO:0000256" key="6">
    <source>
        <dbReference type="PROSITE-ProRule" id="PRU01382"/>
    </source>
</evidence>
<keyword evidence="4 6" id="KW-0238">DNA-binding</keyword>
<keyword evidence="8" id="KW-0175">Coiled coil</keyword>
<feature type="compositionally biased region" description="Basic and acidic residues" evidence="9">
    <location>
        <begin position="155"/>
        <end position="169"/>
    </location>
</feature>
<reference evidence="11" key="1">
    <citation type="submission" date="2025-08" db="UniProtKB">
        <authorList>
            <consortium name="Ensembl"/>
        </authorList>
    </citation>
    <scope>IDENTIFICATION</scope>
</reference>
<dbReference type="InterPro" id="IPR013499">
    <property type="entry name" value="TopoI_euk"/>
</dbReference>
<dbReference type="SUPFAM" id="SSF56349">
    <property type="entry name" value="DNA breaking-rejoining enzymes"/>
    <property type="match status" value="1"/>
</dbReference>
<dbReference type="FunFam" id="1.10.10.41:FF:000001">
    <property type="entry name" value="DNA topoisomerase I"/>
    <property type="match status" value="1"/>
</dbReference>
<comment type="similarity">
    <text evidence="2 6 7">Belongs to the type IB topoisomerase family.</text>
</comment>
<dbReference type="GO" id="GO:0006265">
    <property type="term" value="P:DNA topological change"/>
    <property type="evidence" value="ECO:0007669"/>
    <property type="project" value="UniProtKB-UniRule"/>
</dbReference>
<protein>
    <recommendedName>
        <fullName evidence="7">DNA topoisomerase I</fullName>
        <ecNumber evidence="7">5.6.2.1</ecNumber>
    </recommendedName>
    <alternativeName>
        <fullName evidence="7">DNA topoisomerase 1</fullName>
    </alternativeName>
</protein>
<dbReference type="GO" id="GO:0003677">
    <property type="term" value="F:DNA binding"/>
    <property type="evidence" value="ECO:0007669"/>
    <property type="project" value="UniProtKB-UniRule"/>
</dbReference>
<dbReference type="Pfam" id="PF01028">
    <property type="entry name" value="Topoisom_I"/>
    <property type="match status" value="1"/>
</dbReference>
<accession>A0A8D1DA00</accession>
<evidence type="ECO:0000256" key="5">
    <source>
        <dbReference type="ARBA" id="ARBA00023235"/>
    </source>
</evidence>